<accession>A0A6C0DAU7</accession>
<feature type="region of interest" description="Disordered" evidence="1">
    <location>
        <begin position="23"/>
        <end position="72"/>
    </location>
</feature>
<protein>
    <submittedName>
        <fullName evidence="2">Uncharacterized protein</fullName>
    </submittedName>
</protein>
<proteinExistence type="predicted"/>
<evidence type="ECO:0000313" key="2">
    <source>
        <dbReference type="EMBL" id="QHT13551.1"/>
    </source>
</evidence>
<organism evidence="2">
    <name type="scientific">viral metagenome</name>
    <dbReference type="NCBI Taxonomy" id="1070528"/>
    <lineage>
        <taxon>unclassified sequences</taxon>
        <taxon>metagenomes</taxon>
        <taxon>organismal metagenomes</taxon>
    </lineage>
</organism>
<reference evidence="2" key="1">
    <citation type="journal article" date="2020" name="Nature">
        <title>Giant virus diversity and host interactions through global metagenomics.</title>
        <authorList>
            <person name="Schulz F."/>
            <person name="Roux S."/>
            <person name="Paez-Espino D."/>
            <person name="Jungbluth S."/>
            <person name="Walsh D.A."/>
            <person name="Denef V.J."/>
            <person name="McMahon K.D."/>
            <person name="Konstantinidis K.T."/>
            <person name="Eloe-Fadrosh E.A."/>
            <person name="Kyrpides N.C."/>
            <person name="Woyke T."/>
        </authorList>
    </citation>
    <scope>NUCLEOTIDE SEQUENCE</scope>
    <source>
        <strain evidence="2">GVMAG-M-3300023174-132</strain>
    </source>
</reference>
<name>A0A6C0DAU7_9ZZZZ</name>
<sequence length="685" mass="73928">MDVAAIAGLLAVGYLLSRGPAKQEQAEGFESHTDSDRSMPDLANGGLPPPIYTDARTPPNQATIPGKPRTPYRTADDNLDLFYNLPSGGSLPSQPYLQEDLYARSLVYQNPPPVAPPRPNQAVTAQVRVNTDGVEAPPVYNSGKTIISPLSGLPMTPDEFTHNNMVPYFRGSAKQNMRDDIHRQTLDNYTGAGSTVISKREMAPLFEPTREPMGNPNGLESVTDFMQDRIVAPTNRANETPIQSTMVGRGIAQGYSAFPVGGFQQFEVLEVAKQRATIDELRAESNPRVTYETPVVAGKWVNSMPALTGEVRKYRPDKFWLNEEGERNLVTVGENSRPTERPAIVMPGQQRADTSKEIFGPASMAESKQTYNVPSFRAPLANQFDGYGYRNADGSTYGVRNTDATNNDFGKGGYDLPTNQRNVTGERNQGLNLTTAGVPKGLTVYDPNDVARTTVRETTGASDYAGIAGLGSAPQKLTVYDPLDVTRATQRNTMAEPDKMLNVTRSGVPGAAALPMQDGMRLTTRLNTSQSYGGSAALATGKFGQSYDGAYNMRQNPNKELLSAGRQPVAGAGLLSLFNGEDSVNITTLRKVEADYINDRDNTVDRVVGPPVGIEAIGIQRPRQPLKLDISVDRNIHEILDTLNDNPYALPVHRIAAGLAGPAEISAAMSGGGYVMGGVKSYAHS</sequence>
<dbReference type="AlphaFoldDB" id="A0A6C0DAU7"/>
<feature type="compositionally biased region" description="Basic and acidic residues" evidence="1">
    <location>
        <begin position="29"/>
        <end position="39"/>
    </location>
</feature>
<dbReference type="EMBL" id="MN739575">
    <property type="protein sequence ID" value="QHT13551.1"/>
    <property type="molecule type" value="Genomic_DNA"/>
</dbReference>
<evidence type="ECO:0000256" key="1">
    <source>
        <dbReference type="SAM" id="MobiDB-lite"/>
    </source>
</evidence>